<proteinExistence type="predicted"/>
<feature type="signal peptide" evidence="2">
    <location>
        <begin position="1"/>
        <end position="21"/>
    </location>
</feature>
<feature type="region of interest" description="Disordered" evidence="1">
    <location>
        <begin position="288"/>
        <end position="320"/>
    </location>
</feature>
<name>A0A2S0RGQ9_9FLAO</name>
<evidence type="ECO:0000256" key="2">
    <source>
        <dbReference type="SAM" id="SignalP"/>
    </source>
</evidence>
<evidence type="ECO:0000256" key="1">
    <source>
        <dbReference type="SAM" id="MobiDB-lite"/>
    </source>
</evidence>
<dbReference type="KEGG" id="fmg:HYN48_11770"/>
<reference evidence="3 4" key="1">
    <citation type="submission" date="2018-04" db="EMBL/GenBank/DDBJ databases">
        <title>Genome sequencing of Flavobacterium sp. HYN0048.</title>
        <authorList>
            <person name="Yi H."/>
            <person name="Baek C."/>
        </authorList>
    </citation>
    <scope>NUCLEOTIDE SEQUENCE [LARGE SCALE GENOMIC DNA]</scope>
    <source>
        <strain evidence="3 4">HYN0048</strain>
    </source>
</reference>
<feature type="compositionally biased region" description="Basic residues" evidence="1">
    <location>
        <begin position="299"/>
        <end position="308"/>
    </location>
</feature>
<dbReference type="Proteomes" id="UP000244193">
    <property type="component" value="Chromosome"/>
</dbReference>
<protein>
    <recommendedName>
        <fullName evidence="5">Transporter</fullName>
    </recommendedName>
</protein>
<dbReference type="Pfam" id="PF13557">
    <property type="entry name" value="Phenol_MetA_deg"/>
    <property type="match status" value="1"/>
</dbReference>
<keyword evidence="4" id="KW-1185">Reference proteome</keyword>
<feature type="chain" id="PRO_5015502691" description="Transporter" evidence="2">
    <location>
        <begin position="22"/>
        <end position="320"/>
    </location>
</feature>
<dbReference type="OrthoDB" id="1421312at2"/>
<dbReference type="EMBL" id="CP028811">
    <property type="protein sequence ID" value="AWA30709.1"/>
    <property type="molecule type" value="Genomic_DNA"/>
</dbReference>
<feature type="compositionally biased region" description="Basic and acidic residues" evidence="1">
    <location>
        <begin position="309"/>
        <end position="320"/>
    </location>
</feature>
<evidence type="ECO:0000313" key="4">
    <source>
        <dbReference type="Proteomes" id="UP000244193"/>
    </source>
</evidence>
<dbReference type="AlphaFoldDB" id="A0A2S0RGQ9"/>
<evidence type="ECO:0000313" key="3">
    <source>
        <dbReference type="EMBL" id="AWA30709.1"/>
    </source>
</evidence>
<keyword evidence="2" id="KW-0732">Signal</keyword>
<accession>A0A2S0RGQ9</accession>
<evidence type="ECO:0008006" key="5">
    <source>
        <dbReference type="Google" id="ProtNLM"/>
    </source>
</evidence>
<sequence>MSKTRICFLLLSFFGAKSISAQYTDVINSNRPGKSLSAFSVGKSVFQAEGGLSGFVEKHKLLATDTNGIDADLSLRWGLFYEQLEFMFDLQYQYDAYNTPLGSENRSALRQTVIGAKYLFYDPNKNYEEKPNLKSWKASHKFKWREFIPAVAAYAGVNLNFDNPFTFETDPAVSPKLMVITQNQFSGGYVFVTNIIADKVTSDFPSYGLILTLTKGITEKWSAFIENQNYKSDYYSDALLRGGAAYLIKENIQLDASVTFNMKETPSVFSGGIGLSWRFDKNYKPVLIRSGKNDDKDKDKKKKKKKKRKDEVEVEKAPTK</sequence>
<dbReference type="RefSeq" id="WP_108371953.1">
    <property type="nucleotide sequence ID" value="NZ_CP028811.1"/>
</dbReference>
<organism evidence="3 4">
    <name type="scientific">Flavobacterium magnum</name>
    <dbReference type="NCBI Taxonomy" id="2162713"/>
    <lineage>
        <taxon>Bacteria</taxon>
        <taxon>Pseudomonadati</taxon>
        <taxon>Bacteroidota</taxon>
        <taxon>Flavobacteriia</taxon>
        <taxon>Flavobacteriales</taxon>
        <taxon>Flavobacteriaceae</taxon>
        <taxon>Flavobacterium</taxon>
    </lineage>
</organism>
<dbReference type="InterPro" id="IPR025737">
    <property type="entry name" value="FApF"/>
</dbReference>
<gene>
    <name evidence="3" type="ORF">HYN48_11770</name>
</gene>